<dbReference type="AlphaFoldDB" id="A0A2T5GHC1"/>
<evidence type="ECO:0000256" key="1">
    <source>
        <dbReference type="SAM" id="MobiDB-lite"/>
    </source>
</evidence>
<reference evidence="2 3" key="1">
    <citation type="submission" date="2018-04" db="EMBL/GenBank/DDBJ databases">
        <title>Genomic Encyclopedia of Type Strains, Phase III (KMG-III): the genomes of soil and plant-associated and newly described type strains.</title>
        <authorList>
            <person name="Whitman W."/>
        </authorList>
    </citation>
    <scope>NUCLEOTIDE SEQUENCE [LARGE SCALE GENOMIC DNA]</scope>
    <source>
        <strain evidence="2 3">MA101b</strain>
    </source>
</reference>
<accession>A0A2T5GHC1</accession>
<feature type="compositionally biased region" description="Polar residues" evidence="1">
    <location>
        <begin position="103"/>
        <end position="117"/>
    </location>
</feature>
<proteinExistence type="predicted"/>
<dbReference type="EMBL" id="QAOG01000007">
    <property type="protein sequence ID" value="PTQ58721.1"/>
    <property type="molecule type" value="Genomic_DNA"/>
</dbReference>
<dbReference type="Proteomes" id="UP000244189">
    <property type="component" value="Unassembled WGS sequence"/>
</dbReference>
<comment type="caution">
    <text evidence="2">The sequence shown here is derived from an EMBL/GenBank/DDBJ whole genome shotgun (WGS) entry which is preliminary data.</text>
</comment>
<sequence>MKRLTIVAIGTLVLGGCTGTHIRPVSVCDGKHRRPANLYGSILPSLPVPLPASQQGAGQSMVAPPSRELAPAPLPAPTPTPGAGGTPAAPIGPGAMNIPRSAPRTSAQDVAPTYSSC</sequence>
<feature type="region of interest" description="Disordered" evidence="1">
    <location>
        <begin position="49"/>
        <end position="117"/>
    </location>
</feature>
<evidence type="ECO:0000313" key="3">
    <source>
        <dbReference type="Proteomes" id="UP000244189"/>
    </source>
</evidence>
<organism evidence="2 3">
    <name type="scientific">Sphingomonas aurantiaca</name>
    <dbReference type="NCBI Taxonomy" id="185949"/>
    <lineage>
        <taxon>Bacteria</taxon>
        <taxon>Pseudomonadati</taxon>
        <taxon>Pseudomonadota</taxon>
        <taxon>Alphaproteobacteria</taxon>
        <taxon>Sphingomonadales</taxon>
        <taxon>Sphingomonadaceae</taxon>
        <taxon>Sphingomonas</taxon>
    </lineage>
</organism>
<name>A0A2T5GHC1_9SPHN</name>
<dbReference type="PROSITE" id="PS51257">
    <property type="entry name" value="PROKAR_LIPOPROTEIN"/>
    <property type="match status" value="1"/>
</dbReference>
<protein>
    <submittedName>
        <fullName evidence="2">Uncharacterized protein</fullName>
    </submittedName>
</protein>
<keyword evidence="3" id="KW-1185">Reference proteome</keyword>
<evidence type="ECO:0000313" key="2">
    <source>
        <dbReference type="EMBL" id="PTQ58721.1"/>
    </source>
</evidence>
<gene>
    <name evidence="2" type="ORF">C8J26_3591</name>
</gene>
<feature type="compositionally biased region" description="Low complexity" evidence="1">
    <location>
        <begin position="86"/>
        <end position="95"/>
    </location>
</feature>